<sequence>MTFIVFEDNEYATMKAAGAVNAIIYDLSNMQEQTQIEFWIEHYVNGKMQEKLMSFESEVGDPSAGHKLYFSTMDESNDEQLWTVAFREGNSVASAKGRVKSDAAQSRMMHPVNEILLSTEQETIASIMIGAGYDNQVIPEGEQQEEESSVITSFPEVFILMCKISYLS</sequence>
<name>A0A2V2YLX1_9BACL</name>
<reference evidence="1 2" key="1">
    <citation type="submission" date="2018-05" db="EMBL/GenBank/DDBJ databases">
        <title>Genomic Encyclopedia of Type Strains, Phase III (KMG-III): the genomes of soil and plant-associated and newly described type strains.</title>
        <authorList>
            <person name="Whitman W."/>
        </authorList>
    </citation>
    <scope>NUCLEOTIDE SEQUENCE [LARGE SCALE GENOMIC DNA]</scope>
    <source>
        <strain evidence="1 2">CECT 5696</strain>
    </source>
</reference>
<dbReference type="AlphaFoldDB" id="A0A2V2YLX1"/>
<gene>
    <name evidence="1" type="ORF">DFQ01_13069</name>
</gene>
<accession>A0A2V2YLX1</accession>
<comment type="caution">
    <text evidence="1">The sequence shown here is derived from an EMBL/GenBank/DDBJ whole genome shotgun (WGS) entry which is preliminary data.</text>
</comment>
<dbReference type="EMBL" id="QGTQ01000030">
    <property type="protein sequence ID" value="PWV94504.1"/>
    <property type="molecule type" value="Genomic_DNA"/>
</dbReference>
<evidence type="ECO:0000313" key="2">
    <source>
        <dbReference type="Proteomes" id="UP000246635"/>
    </source>
</evidence>
<proteinExistence type="predicted"/>
<dbReference type="Proteomes" id="UP000246635">
    <property type="component" value="Unassembled WGS sequence"/>
</dbReference>
<keyword evidence="2" id="KW-1185">Reference proteome</keyword>
<protein>
    <submittedName>
        <fullName evidence="1">Uncharacterized protein</fullName>
    </submittedName>
</protein>
<organism evidence="1 2">
    <name type="scientific">Paenibacillus cellulosilyticus</name>
    <dbReference type="NCBI Taxonomy" id="375489"/>
    <lineage>
        <taxon>Bacteria</taxon>
        <taxon>Bacillati</taxon>
        <taxon>Bacillota</taxon>
        <taxon>Bacilli</taxon>
        <taxon>Bacillales</taxon>
        <taxon>Paenibacillaceae</taxon>
        <taxon>Paenibacillus</taxon>
    </lineage>
</organism>
<evidence type="ECO:0000313" key="1">
    <source>
        <dbReference type="EMBL" id="PWV94504.1"/>
    </source>
</evidence>